<dbReference type="Proteomes" id="UP000239089">
    <property type="component" value="Unassembled WGS sequence"/>
</dbReference>
<dbReference type="Pfam" id="PF01011">
    <property type="entry name" value="PQQ"/>
    <property type="match status" value="1"/>
</dbReference>
<evidence type="ECO:0000256" key="1">
    <source>
        <dbReference type="SAM" id="MobiDB-lite"/>
    </source>
</evidence>
<name>A0A2S6NDI6_9HYPH</name>
<dbReference type="EMBL" id="NHSJ01000036">
    <property type="protein sequence ID" value="PPQ32678.1"/>
    <property type="molecule type" value="Genomic_DNA"/>
</dbReference>
<comment type="caution">
    <text evidence="3">The sequence shown here is derived from an EMBL/GenBank/DDBJ whole genome shotgun (WGS) entry which is preliminary data.</text>
</comment>
<sequence length="113" mass="12344">MHGQGDADWPSYNKTLTSERFSALDEITTANVKNLKVLCTYDTGQYTGFSFGLLEVRGALVFTAEYDIFQSIPMIAARIGACMKSIRPPRRKASAVTIADPKKAAPGADRNRA</sequence>
<reference evidence="3 4" key="1">
    <citation type="journal article" date="2018" name="Arch. Microbiol.">
        <title>New insights into the metabolic potential of the phototrophic purple bacterium Rhodopila globiformis DSM 161(T) from its draft genome sequence and evidence for a vanadium-dependent nitrogenase.</title>
        <authorList>
            <person name="Imhoff J.F."/>
            <person name="Rahn T."/>
            <person name="Kunzel S."/>
            <person name="Neulinger S.C."/>
        </authorList>
    </citation>
    <scope>NUCLEOTIDE SEQUENCE [LARGE SCALE GENOMIC DNA]</scope>
    <source>
        <strain evidence="3 4">DSM 16996</strain>
    </source>
</reference>
<evidence type="ECO:0000313" key="4">
    <source>
        <dbReference type="Proteomes" id="UP000239089"/>
    </source>
</evidence>
<dbReference type="Gene3D" id="2.140.10.10">
    <property type="entry name" value="Quinoprotein alcohol dehydrogenase-like superfamily"/>
    <property type="match status" value="1"/>
</dbReference>
<feature type="region of interest" description="Disordered" evidence="1">
    <location>
        <begin position="93"/>
        <end position="113"/>
    </location>
</feature>
<keyword evidence="4" id="KW-1185">Reference proteome</keyword>
<dbReference type="SUPFAM" id="SSF50998">
    <property type="entry name" value="Quinoprotein alcohol dehydrogenase-like"/>
    <property type="match status" value="1"/>
</dbReference>
<dbReference type="InterPro" id="IPR002372">
    <property type="entry name" value="PQQ_rpt_dom"/>
</dbReference>
<feature type="domain" description="Pyrrolo-quinoline quinone repeat" evidence="2">
    <location>
        <begin position="9"/>
        <end position="46"/>
    </location>
</feature>
<evidence type="ECO:0000313" key="3">
    <source>
        <dbReference type="EMBL" id="PPQ32678.1"/>
    </source>
</evidence>
<proteinExistence type="predicted"/>
<organism evidence="3 4">
    <name type="scientific">Rhodoblastus sphagnicola</name>
    <dbReference type="NCBI Taxonomy" id="333368"/>
    <lineage>
        <taxon>Bacteria</taxon>
        <taxon>Pseudomonadati</taxon>
        <taxon>Pseudomonadota</taxon>
        <taxon>Alphaproteobacteria</taxon>
        <taxon>Hyphomicrobiales</taxon>
        <taxon>Rhodoblastaceae</taxon>
        <taxon>Rhodoblastus</taxon>
    </lineage>
</organism>
<accession>A0A2S6NDI6</accession>
<dbReference type="AlphaFoldDB" id="A0A2S6NDI6"/>
<protein>
    <recommendedName>
        <fullName evidence="2">Pyrrolo-quinoline quinone repeat domain-containing protein</fullName>
    </recommendedName>
</protein>
<gene>
    <name evidence="3" type="ORF">CCR94_04475</name>
</gene>
<dbReference type="InterPro" id="IPR011047">
    <property type="entry name" value="Quinoprotein_ADH-like_sf"/>
</dbReference>
<evidence type="ECO:0000259" key="2">
    <source>
        <dbReference type="Pfam" id="PF01011"/>
    </source>
</evidence>